<protein>
    <submittedName>
        <fullName evidence="2">Uncharacterized protein</fullName>
    </submittedName>
</protein>
<feature type="region of interest" description="Disordered" evidence="1">
    <location>
        <begin position="189"/>
        <end position="253"/>
    </location>
</feature>
<name>A0AAV6NGD4_9ROSI</name>
<feature type="compositionally biased region" description="Basic and acidic residues" evidence="1">
    <location>
        <begin position="237"/>
        <end position="246"/>
    </location>
</feature>
<proteinExistence type="predicted"/>
<feature type="compositionally biased region" description="Polar residues" evidence="1">
    <location>
        <begin position="122"/>
        <end position="132"/>
    </location>
</feature>
<evidence type="ECO:0000256" key="1">
    <source>
        <dbReference type="SAM" id="MobiDB-lite"/>
    </source>
</evidence>
<feature type="region of interest" description="Disordered" evidence="1">
    <location>
        <begin position="268"/>
        <end position="299"/>
    </location>
</feature>
<feature type="compositionally biased region" description="Basic and acidic residues" evidence="1">
    <location>
        <begin position="189"/>
        <end position="227"/>
    </location>
</feature>
<feature type="compositionally biased region" description="Basic and acidic residues" evidence="1">
    <location>
        <begin position="135"/>
        <end position="171"/>
    </location>
</feature>
<accession>A0AAV6NGD4</accession>
<evidence type="ECO:0000313" key="3">
    <source>
        <dbReference type="Proteomes" id="UP000685013"/>
    </source>
</evidence>
<comment type="caution">
    <text evidence="2">The sequence shown here is derived from an EMBL/GenBank/DDBJ whole genome shotgun (WGS) entry which is preliminary data.</text>
</comment>
<dbReference type="PANTHER" id="PTHR33472">
    <property type="entry name" value="OS01G0106600 PROTEIN"/>
    <property type="match status" value="1"/>
</dbReference>
<feature type="compositionally biased region" description="Pro residues" evidence="1">
    <location>
        <begin position="107"/>
        <end position="116"/>
    </location>
</feature>
<keyword evidence="3" id="KW-1185">Reference proteome</keyword>
<feature type="compositionally biased region" description="Basic and acidic residues" evidence="1">
    <location>
        <begin position="269"/>
        <end position="282"/>
    </location>
</feature>
<evidence type="ECO:0000313" key="2">
    <source>
        <dbReference type="EMBL" id="KAG6597059.1"/>
    </source>
</evidence>
<dbReference type="AlphaFoldDB" id="A0AAV6NGD4"/>
<dbReference type="PANTHER" id="PTHR33472:SF1">
    <property type="entry name" value="EXTENSIN-RELATED"/>
    <property type="match status" value="1"/>
</dbReference>
<dbReference type="EMBL" id="JAGKQH010000006">
    <property type="protein sequence ID" value="KAG6597059.1"/>
    <property type="molecule type" value="Genomic_DNA"/>
</dbReference>
<feature type="compositionally biased region" description="Low complexity" evidence="1">
    <location>
        <begin position="90"/>
        <end position="106"/>
    </location>
</feature>
<gene>
    <name evidence="2" type="ORF">SDJN03_10239</name>
</gene>
<dbReference type="Proteomes" id="UP000685013">
    <property type="component" value="Chromosome 6"/>
</dbReference>
<feature type="region of interest" description="Disordered" evidence="1">
    <location>
        <begin position="1"/>
        <end position="173"/>
    </location>
</feature>
<sequence length="299" mass="32875">MSNFPRFGLSRQRPSMAAPPVLPTTLPAAELKPETQPFYKRSQSLQPAEKPTSPIASPKYGPSVTRVPSPPPPKDELSPPVSPAKKYPDRLSQTSPLQSPSRSLRTSPPPPPPLALPPTHFTAVNRTTTQPRIQPEVEKKSIVYNKTVERPVKSDRLSEYGSGKPHEKQKAAESINLAGHNVGAVMEIDKSSVGHRLGGETVRKNETEGGDVGRDGNEEKKKEEKKKEEKKKKEKKEKKETKEKKVPMTAFMNSNFQSVNNSVLYDSSCSHRDPGLHLKFADAADGDGAAVDGRKNYKS</sequence>
<reference evidence="2 3" key="1">
    <citation type="journal article" date="2021" name="Hortic Res">
        <title>The domestication of Cucurbita argyrosperma as revealed by the genome of its wild relative.</title>
        <authorList>
            <person name="Barrera-Redondo J."/>
            <person name="Sanchez-de la Vega G."/>
            <person name="Aguirre-Liguori J.A."/>
            <person name="Castellanos-Morales G."/>
            <person name="Gutierrez-Guerrero Y.T."/>
            <person name="Aguirre-Dugua X."/>
            <person name="Aguirre-Planter E."/>
            <person name="Tenaillon M.I."/>
            <person name="Lira-Saade R."/>
            <person name="Eguiarte L.E."/>
        </authorList>
    </citation>
    <scope>NUCLEOTIDE SEQUENCE [LARGE SCALE GENOMIC DNA]</scope>
    <source>
        <strain evidence="2">JBR-2021</strain>
    </source>
</reference>
<organism evidence="2 3">
    <name type="scientific">Cucurbita argyrosperma subsp. sororia</name>
    <dbReference type="NCBI Taxonomy" id="37648"/>
    <lineage>
        <taxon>Eukaryota</taxon>
        <taxon>Viridiplantae</taxon>
        <taxon>Streptophyta</taxon>
        <taxon>Embryophyta</taxon>
        <taxon>Tracheophyta</taxon>
        <taxon>Spermatophyta</taxon>
        <taxon>Magnoliopsida</taxon>
        <taxon>eudicotyledons</taxon>
        <taxon>Gunneridae</taxon>
        <taxon>Pentapetalae</taxon>
        <taxon>rosids</taxon>
        <taxon>fabids</taxon>
        <taxon>Cucurbitales</taxon>
        <taxon>Cucurbitaceae</taxon>
        <taxon>Cucurbiteae</taxon>
        <taxon>Cucurbita</taxon>
    </lineage>
</organism>
<feature type="non-terminal residue" evidence="2">
    <location>
        <position position="1"/>
    </location>
</feature>